<feature type="non-terminal residue" evidence="2">
    <location>
        <position position="66"/>
    </location>
</feature>
<reference evidence="2 3" key="1">
    <citation type="journal article" date="2023" name="Plants (Basel)">
        <title>Bridging the Gap: Combining Genomics and Transcriptomics Approaches to Understand Stylosanthes scabra, an Orphan Legume from the Brazilian Caatinga.</title>
        <authorList>
            <person name="Ferreira-Neto J.R.C."/>
            <person name="da Silva M.D."/>
            <person name="Binneck E."/>
            <person name="de Melo N.F."/>
            <person name="da Silva R.H."/>
            <person name="de Melo A.L.T.M."/>
            <person name="Pandolfi V."/>
            <person name="Bustamante F.O."/>
            <person name="Brasileiro-Vidal A.C."/>
            <person name="Benko-Iseppon A.M."/>
        </authorList>
    </citation>
    <scope>NUCLEOTIDE SEQUENCE [LARGE SCALE GENOMIC DNA]</scope>
    <source>
        <tissue evidence="2">Leaves</tissue>
    </source>
</reference>
<evidence type="ECO:0000313" key="3">
    <source>
        <dbReference type="Proteomes" id="UP001341840"/>
    </source>
</evidence>
<protein>
    <recommendedName>
        <fullName evidence="4">Zinc finger GRF-type domain-containing protein</fullName>
    </recommendedName>
</protein>
<sequence length="66" mass="7265">MSSKQGGGGWREDRSSGSTQGFFATRVTGDREGAAPKCFCDVYAILYLSKTQSNPNRLFFGCPFFK</sequence>
<organism evidence="2 3">
    <name type="scientific">Stylosanthes scabra</name>
    <dbReference type="NCBI Taxonomy" id="79078"/>
    <lineage>
        <taxon>Eukaryota</taxon>
        <taxon>Viridiplantae</taxon>
        <taxon>Streptophyta</taxon>
        <taxon>Embryophyta</taxon>
        <taxon>Tracheophyta</taxon>
        <taxon>Spermatophyta</taxon>
        <taxon>Magnoliopsida</taxon>
        <taxon>eudicotyledons</taxon>
        <taxon>Gunneridae</taxon>
        <taxon>Pentapetalae</taxon>
        <taxon>rosids</taxon>
        <taxon>fabids</taxon>
        <taxon>Fabales</taxon>
        <taxon>Fabaceae</taxon>
        <taxon>Papilionoideae</taxon>
        <taxon>50 kb inversion clade</taxon>
        <taxon>dalbergioids sensu lato</taxon>
        <taxon>Dalbergieae</taxon>
        <taxon>Pterocarpus clade</taxon>
        <taxon>Stylosanthes</taxon>
    </lineage>
</organism>
<dbReference type="EMBL" id="JASCZI010041079">
    <property type="protein sequence ID" value="MED6130102.1"/>
    <property type="molecule type" value="Genomic_DNA"/>
</dbReference>
<keyword evidence="3" id="KW-1185">Reference proteome</keyword>
<name>A0ABU6S134_9FABA</name>
<evidence type="ECO:0008006" key="4">
    <source>
        <dbReference type="Google" id="ProtNLM"/>
    </source>
</evidence>
<comment type="caution">
    <text evidence="2">The sequence shown here is derived from an EMBL/GenBank/DDBJ whole genome shotgun (WGS) entry which is preliminary data.</text>
</comment>
<evidence type="ECO:0000313" key="2">
    <source>
        <dbReference type="EMBL" id="MED6130102.1"/>
    </source>
</evidence>
<dbReference type="Proteomes" id="UP001341840">
    <property type="component" value="Unassembled WGS sequence"/>
</dbReference>
<accession>A0ABU6S134</accession>
<proteinExistence type="predicted"/>
<gene>
    <name evidence="2" type="ORF">PIB30_114705</name>
</gene>
<feature type="region of interest" description="Disordered" evidence="1">
    <location>
        <begin position="1"/>
        <end position="21"/>
    </location>
</feature>
<evidence type="ECO:0000256" key="1">
    <source>
        <dbReference type="SAM" id="MobiDB-lite"/>
    </source>
</evidence>